<protein>
    <recommendedName>
        <fullName evidence="3">DUF4228 domain-containing protein</fullName>
    </recommendedName>
</protein>
<name>A0A5N6PDJ2_9ASTR</name>
<organism evidence="1 2">
    <name type="scientific">Mikania micrantha</name>
    <name type="common">bitter vine</name>
    <dbReference type="NCBI Taxonomy" id="192012"/>
    <lineage>
        <taxon>Eukaryota</taxon>
        <taxon>Viridiplantae</taxon>
        <taxon>Streptophyta</taxon>
        <taxon>Embryophyta</taxon>
        <taxon>Tracheophyta</taxon>
        <taxon>Spermatophyta</taxon>
        <taxon>Magnoliopsida</taxon>
        <taxon>eudicotyledons</taxon>
        <taxon>Gunneridae</taxon>
        <taxon>Pentapetalae</taxon>
        <taxon>asterids</taxon>
        <taxon>campanulids</taxon>
        <taxon>Asterales</taxon>
        <taxon>Asteraceae</taxon>
        <taxon>Asteroideae</taxon>
        <taxon>Heliantheae alliance</taxon>
        <taxon>Eupatorieae</taxon>
        <taxon>Mikania</taxon>
    </lineage>
</organism>
<dbReference type="Pfam" id="PF14009">
    <property type="entry name" value="PADRE"/>
    <property type="match status" value="1"/>
</dbReference>
<reference evidence="1 2" key="1">
    <citation type="submission" date="2019-05" db="EMBL/GenBank/DDBJ databases">
        <title>Mikania micrantha, genome provides insights into the molecular mechanism of rapid growth.</title>
        <authorList>
            <person name="Liu B."/>
        </authorList>
    </citation>
    <scope>NUCLEOTIDE SEQUENCE [LARGE SCALE GENOMIC DNA]</scope>
    <source>
        <strain evidence="1">NLD-2019</strain>
        <tissue evidence="1">Leaf</tissue>
    </source>
</reference>
<keyword evidence="2" id="KW-1185">Reference proteome</keyword>
<dbReference type="PANTHER" id="PTHR33052">
    <property type="entry name" value="DUF4228 DOMAIN PROTEIN-RELATED"/>
    <property type="match status" value="1"/>
</dbReference>
<gene>
    <name evidence="1" type="ORF">E3N88_11522</name>
</gene>
<evidence type="ECO:0000313" key="2">
    <source>
        <dbReference type="Proteomes" id="UP000326396"/>
    </source>
</evidence>
<comment type="caution">
    <text evidence="1">The sequence shown here is derived from an EMBL/GenBank/DDBJ whole genome shotgun (WGS) entry which is preliminary data.</text>
</comment>
<evidence type="ECO:0008006" key="3">
    <source>
        <dbReference type="Google" id="ProtNLM"/>
    </source>
</evidence>
<sequence length="159" mass="17697">MGNFTSCFNSELQSAKLIDIDGHLRHIKVPITAAEIMILEQPGHLVSPVENGIQSSYKLTALRADQELTNGRLYFLIPAGRLNSFVTESELEMLLSVCRKVKQVKRRRKSKVLPEEKIGGDTVDAGAGDVLGRLEEGFTGQRVCSSPMWRPVLDPIYEE</sequence>
<proteinExistence type="predicted"/>
<dbReference type="InterPro" id="IPR025322">
    <property type="entry name" value="PADRE_dom"/>
</dbReference>
<dbReference type="AlphaFoldDB" id="A0A5N6PDJ2"/>
<dbReference type="OrthoDB" id="777898at2759"/>
<dbReference type="Proteomes" id="UP000326396">
    <property type="component" value="Linkage Group LG13"/>
</dbReference>
<dbReference type="EMBL" id="SZYD01000005">
    <property type="protein sequence ID" value="KAD6120251.1"/>
    <property type="molecule type" value="Genomic_DNA"/>
</dbReference>
<evidence type="ECO:0000313" key="1">
    <source>
        <dbReference type="EMBL" id="KAD6120251.1"/>
    </source>
</evidence>
<accession>A0A5N6PDJ2</accession>